<keyword evidence="7 8" id="KW-0472">Membrane</keyword>
<dbReference type="InterPro" id="IPR003439">
    <property type="entry name" value="ABC_transporter-like_ATP-bd"/>
</dbReference>
<evidence type="ECO:0000256" key="8">
    <source>
        <dbReference type="SAM" id="Phobius"/>
    </source>
</evidence>
<dbReference type="Proteomes" id="UP000789831">
    <property type="component" value="Unassembled WGS sequence"/>
</dbReference>
<dbReference type="Pfam" id="PF00005">
    <property type="entry name" value="ABC_tran"/>
    <property type="match status" value="1"/>
</dbReference>
<feature type="transmembrane region" description="Helical" evidence="8">
    <location>
        <begin position="275"/>
        <end position="295"/>
    </location>
</feature>
<reference evidence="10" key="1">
    <citation type="submission" date="2021-06" db="EMBL/GenBank/DDBJ databases">
        <authorList>
            <person name="Kallberg Y."/>
            <person name="Tangrot J."/>
            <person name="Rosling A."/>
        </authorList>
    </citation>
    <scope>NUCLEOTIDE SEQUENCE</scope>
    <source>
        <strain evidence="10">MT106</strain>
    </source>
</reference>
<dbReference type="PROSITE" id="PS50893">
    <property type="entry name" value="ABC_TRANSPORTER_2"/>
    <property type="match status" value="1"/>
</dbReference>
<dbReference type="GO" id="GO:0016887">
    <property type="term" value="F:ATP hydrolysis activity"/>
    <property type="evidence" value="ECO:0007669"/>
    <property type="project" value="InterPro"/>
</dbReference>
<sequence length="575" mass="65719">MPIPLDVAERHHQKLKHQSSFDRLFVRRFFNITRLLCSPSNPEGNILWVFLIFVAISCVNQVTVYYAGTLPSRFYKTLVGQDWYSFKSIVALSITIVLSAALGRSLLKFMGGLFALTIRRILTRHIQRRYVQPNTFYRLLTNLTNIDNPDQRITQDIDKFAETLRLICEDIIISPILIAYYTYLCCRFFIVPIVNLVFMKEYHEGNLSWGERAEVKSLDAHLQSVLYYQRQIIDKELSLQVITDSFAYFGSVMSYLIIAIPIFSQKYEGIGTDELSRLISLNAFLSLYLIFRFTLIVQQSSKVSDLAGYTARIGQLMEAISDINNELDNVNIDFPAELVIEFENVTICSPTGTSLLTDLKFMIEQEKNVMIIGPNGSGKTSILRVMSGLWPATRGRVILPQANNKQKVLMYLPQTPYLVFGSLREQIIYPMTSSDKKITITDEGIRELLSLVKLSHIESIVRNFDIKYGQDWEKMLSPGEQQKLAFARLFFWKPVFAAIDEASSALDSNTETLFFETCKEYGITCITVSHNKNLLQFHEKVLLLDGKGQYATSDIDINGSKDIERWIEGTLKSLS</sequence>
<keyword evidence="11" id="KW-1185">Reference proteome</keyword>
<dbReference type="InterPro" id="IPR027417">
    <property type="entry name" value="P-loop_NTPase"/>
</dbReference>
<name>A0A9N9FGU7_9GLOM</name>
<dbReference type="InterPro" id="IPR011527">
    <property type="entry name" value="ABC1_TM_dom"/>
</dbReference>
<dbReference type="CDD" id="cd03223">
    <property type="entry name" value="ABCD_peroxisomal_ALDP"/>
    <property type="match status" value="1"/>
</dbReference>
<evidence type="ECO:0000256" key="3">
    <source>
        <dbReference type="ARBA" id="ARBA00022692"/>
    </source>
</evidence>
<dbReference type="GO" id="GO:0005778">
    <property type="term" value="C:peroxisomal membrane"/>
    <property type="evidence" value="ECO:0007669"/>
    <property type="project" value="TreeGrafter"/>
</dbReference>
<dbReference type="Gene3D" id="3.40.50.300">
    <property type="entry name" value="P-loop containing nucleotide triphosphate hydrolases"/>
    <property type="match status" value="1"/>
</dbReference>
<dbReference type="InterPro" id="IPR017871">
    <property type="entry name" value="ABC_transporter-like_CS"/>
</dbReference>
<comment type="similarity">
    <text evidence="1">Belongs to the ABC transporter superfamily. ABCD family. Peroxisomal fatty acyl CoA transporter (TC 3.A.1.203) subfamily.</text>
</comment>
<feature type="domain" description="ABC transporter" evidence="9">
    <location>
        <begin position="340"/>
        <end position="571"/>
    </location>
</feature>
<feature type="transmembrane region" description="Helical" evidence="8">
    <location>
        <begin position="46"/>
        <end position="68"/>
    </location>
</feature>
<dbReference type="PROSITE" id="PS00211">
    <property type="entry name" value="ABC_TRANSPORTER_1"/>
    <property type="match status" value="1"/>
</dbReference>
<evidence type="ECO:0000256" key="2">
    <source>
        <dbReference type="ARBA" id="ARBA00022448"/>
    </source>
</evidence>
<dbReference type="OrthoDB" id="422637at2759"/>
<feature type="transmembrane region" description="Helical" evidence="8">
    <location>
        <begin position="88"/>
        <end position="118"/>
    </location>
</feature>
<organism evidence="10 11">
    <name type="scientific">Ambispora gerdemannii</name>
    <dbReference type="NCBI Taxonomy" id="144530"/>
    <lineage>
        <taxon>Eukaryota</taxon>
        <taxon>Fungi</taxon>
        <taxon>Fungi incertae sedis</taxon>
        <taxon>Mucoromycota</taxon>
        <taxon>Glomeromycotina</taxon>
        <taxon>Glomeromycetes</taxon>
        <taxon>Archaeosporales</taxon>
        <taxon>Ambisporaceae</taxon>
        <taxon>Ambispora</taxon>
    </lineage>
</organism>
<accession>A0A9N9FGU7</accession>
<evidence type="ECO:0000259" key="9">
    <source>
        <dbReference type="PROSITE" id="PS50893"/>
    </source>
</evidence>
<proteinExistence type="inferred from homology"/>
<evidence type="ECO:0000313" key="10">
    <source>
        <dbReference type="EMBL" id="CAG8535163.1"/>
    </source>
</evidence>
<keyword evidence="3 8" id="KW-0812">Transmembrane</keyword>
<dbReference type="GO" id="GO:0140359">
    <property type="term" value="F:ABC-type transporter activity"/>
    <property type="evidence" value="ECO:0007669"/>
    <property type="project" value="InterPro"/>
</dbReference>
<evidence type="ECO:0000313" key="11">
    <source>
        <dbReference type="Proteomes" id="UP000789831"/>
    </source>
</evidence>
<evidence type="ECO:0000256" key="7">
    <source>
        <dbReference type="ARBA" id="ARBA00023136"/>
    </source>
</evidence>
<dbReference type="InterPro" id="IPR050835">
    <property type="entry name" value="ABC_transporter_sub-D"/>
</dbReference>
<dbReference type="SMART" id="SM00382">
    <property type="entry name" value="AAA"/>
    <property type="match status" value="1"/>
</dbReference>
<keyword evidence="4" id="KW-0547">Nucleotide-binding</keyword>
<dbReference type="GO" id="GO:0005324">
    <property type="term" value="F:long-chain fatty acid transmembrane transporter activity"/>
    <property type="evidence" value="ECO:0007669"/>
    <property type="project" value="TreeGrafter"/>
</dbReference>
<dbReference type="Pfam" id="PF06472">
    <property type="entry name" value="ABC_membrane_2"/>
    <property type="match status" value="2"/>
</dbReference>
<keyword evidence="6 8" id="KW-1133">Transmembrane helix</keyword>
<dbReference type="PANTHER" id="PTHR11384:SF59">
    <property type="entry name" value="LYSOSOMAL COBALAMIN TRANSPORTER ABCD4"/>
    <property type="match status" value="1"/>
</dbReference>
<dbReference type="GO" id="GO:0015910">
    <property type="term" value="P:long-chain fatty acid import into peroxisome"/>
    <property type="evidence" value="ECO:0007669"/>
    <property type="project" value="TreeGrafter"/>
</dbReference>
<keyword evidence="5" id="KW-0067">ATP-binding</keyword>
<dbReference type="AlphaFoldDB" id="A0A9N9FGU7"/>
<dbReference type="GO" id="GO:0006635">
    <property type="term" value="P:fatty acid beta-oxidation"/>
    <property type="evidence" value="ECO:0007669"/>
    <property type="project" value="TreeGrafter"/>
</dbReference>
<comment type="caution">
    <text evidence="10">The sequence shown here is derived from an EMBL/GenBank/DDBJ whole genome shotgun (WGS) entry which is preliminary data.</text>
</comment>
<dbReference type="InterPro" id="IPR003593">
    <property type="entry name" value="AAA+_ATPase"/>
</dbReference>
<dbReference type="GO" id="GO:0005524">
    <property type="term" value="F:ATP binding"/>
    <property type="evidence" value="ECO:0007669"/>
    <property type="project" value="UniProtKB-KW"/>
</dbReference>
<dbReference type="PANTHER" id="PTHR11384">
    <property type="entry name" value="ATP-BINDING CASSETTE, SUB-FAMILY D MEMBER"/>
    <property type="match status" value="1"/>
</dbReference>
<keyword evidence="2" id="KW-0813">Transport</keyword>
<dbReference type="EMBL" id="CAJVPL010000857">
    <property type="protein sequence ID" value="CAG8535163.1"/>
    <property type="molecule type" value="Genomic_DNA"/>
</dbReference>
<gene>
    <name evidence="10" type="ORF">AGERDE_LOCUS5907</name>
</gene>
<evidence type="ECO:0000256" key="1">
    <source>
        <dbReference type="ARBA" id="ARBA00008575"/>
    </source>
</evidence>
<evidence type="ECO:0000256" key="6">
    <source>
        <dbReference type="ARBA" id="ARBA00022989"/>
    </source>
</evidence>
<evidence type="ECO:0000256" key="5">
    <source>
        <dbReference type="ARBA" id="ARBA00022840"/>
    </source>
</evidence>
<feature type="transmembrane region" description="Helical" evidence="8">
    <location>
        <begin position="180"/>
        <end position="199"/>
    </location>
</feature>
<feature type="transmembrane region" description="Helical" evidence="8">
    <location>
        <begin position="245"/>
        <end position="263"/>
    </location>
</feature>
<dbReference type="GO" id="GO:0042760">
    <property type="term" value="P:very long-chain fatty acid catabolic process"/>
    <property type="evidence" value="ECO:0007669"/>
    <property type="project" value="TreeGrafter"/>
</dbReference>
<protein>
    <submittedName>
        <fullName evidence="10">817_t:CDS:1</fullName>
    </submittedName>
</protein>
<evidence type="ECO:0000256" key="4">
    <source>
        <dbReference type="ARBA" id="ARBA00022741"/>
    </source>
</evidence>
<dbReference type="SUPFAM" id="SSF52540">
    <property type="entry name" value="P-loop containing nucleoside triphosphate hydrolases"/>
    <property type="match status" value="1"/>
</dbReference>
<dbReference type="GO" id="GO:0007031">
    <property type="term" value="P:peroxisome organization"/>
    <property type="evidence" value="ECO:0007669"/>
    <property type="project" value="TreeGrafter"/>
</dbReference>